<name>A0A284VP15_9EURY</name>
<reference evidence="3" key="1">
    <citation type="submission" date="2017-06" db="EMBL/GenBank/DDBJ databases">
        <authorList>
            <person name="Cremers G."/>
        </authorList>
    </citation>
    <scope>NUCLEOTIDE SEQUENCE [LARGE SCALE GENOMIC DNA]</scope>
</reference>
<keyword evidence="3" id="KW-1185">Reference proteome</keyword>
<dbReference type="Proteomes" id="UP000218615">
    <property type="component" value="Unassembled WGS sequence"/>
</dbReference>
<protein>
    <submittedName>
        <fullName evidence="2">Uncharacterized protein</fullName>
    </submittedName>
</protein>
<evidence type="ECO:0000313" key="3">
    <source>
        <dbReference type="Proteomes" id="UP000218615"/>
    </source>
</evidence>
<feature type="transmembrane region" description="Helical" evidence="1">
    <location>
        <begin position="61"/>
        <end position="79"/>
    </location>
</feature>
<keyword evidence="1" id="KW-1133">Transmembrane helix</keyword>
<keyword evidence="1" id="KW-0472">Membrane</keyword>
<proteinExistence type="predicted"/>
<organism evidence="2 3">
    <name type="scientific">Candidatus Methanoperedens nitratireducens</name>
    <dbReference type="NCBI Taxonomy" id="1392998"/>
    <lineage>
        <taxon>Archaea</taxon>
        <taxon>Methanobacteriati</taxon>
        <taxon>Methanobacteriota</taxon>
        <taxon>Stenosarchaea group</taxon>
        <taxon>Methanomicrobia</taxon>
        <taxon>Methanosarcinales</taxon>
        <taxon>ANME-2 cluster</taxon>
        <taxon>Candidatus Methanoperedentaceae</taxon>
        <taxon>Candidatus Methanoperedens</taxon>
    </lineage>
</organism>
<keyword evidence="1" id="KW-0812">Transmembrane</keyword>
<evidence type="ECO:0000313" key="2">
    <source>
        <dbReference type="EMBL" id="SNQ60992.1"/>
    </source>
</evidence>
<sequence>MIIPHRVKKVNDLIKTRIKLPISRAGKRIRYQVVYVYDLNTIIIFIVRIAYVFFRDRYSDFKVYPCFAVFAGGLSLFSYSEARK</sequence>
<evidence type="ECO:0000256" key="1">
    <source>
        <dbReference type="SAM" id="Phobius"/>
    </source>
</evidence>
<dbReference type="AlphaFoldDB" id="A0A284VP15"/>
<feature type="transmembrane region" description="Helical" evidence="1">
    <location>
        <begin position="34"/>
        <end position="55"/>
    </location>
</feature>
<accession>A0A284VP15</accession>
<dbReference type="EMBL" id="FZMP01000133">
    <property type="protein sequence ID" value="SNQ60992.1"/>
    <property type="molecule type" value="Genomic_DNA"/>
</dbReference>
<gene>
    <name evidence="2" type="ORF">MNV_2180005</name>
</gene>